<dbReference type="Pfam" id="PF03150">
    <property type="entry name" value="CCP_MauG"/>
    <property type="match status" value="1"/>
</dbReference>
<dbReference type="PANTHER" id="PTHR30600:SF10">
    <property type="entry name" value="BLL6722 PROTEIN"/>
    <property type="match status" value="1"/>
</dbReference>
<dbReference type="GO" id="GO:0046872">
    <property type="term" value="F:metal ion binding"/>
    <property type="evidence" value="ECO:0007669"/>
    <property type="project" value="UniProtKB-KW"/>
</dbReference>
<reference evidence="10 11" key="1">
    <citation type="submission" date="2019-09" db="EMBL/GenBank/DDBJ databases">
        <title>Flavobacterium sp. nov., isolated from glacier ice.</title>
        <authorList>
            <person name="Liu Q."/>
        </authorList>
    </citation>
    <scope>NUCLEOTIDE SEQUENCE [LARGE SCALE GENOMIC DNA]</scope>
    <source>
        <strain evidence="10 11">NBRC 112527</strain>
    </source>
</reference>
<evidence type="ECO:0000313" key="11">
    <source>
        <dbReference type="Proteomes" id="UP000490922"/>
    </source>
</evidence>
<dbReference type="Proteomes" id="UP000490922">
    <property type="component" value="Unassembled WGS sequence"/>
</dbReference>
<dbReference type="InterPro" id="IPR009056">
    <property type="entry name" value="Cyt_c-like_dom"/>
</dbReference>
<keyword evidence="5" id="KW-0560">Oxidoreductase</keyword>
<feature type="domain" description="Cytochrome c" evidence="9">
    <location>
        <begin position="204"/>
        <end position="361"/>
    </location>
</feature>
<keyword evidence="2 7" id="KW-0349">Heme</keyword>
<feature type="domain" description="Cytochrome c" evidence="9">
    <location>
        <begin position="32"/>
        <end position="157"/>
    </location>
</feature>
<evidence type="ECO:0000313" key="10">
    <source>
        <dbReference type="EMBL" id="KAB1155686.1"/>
    </source>
</evidence>
<dbReference type="GO" id="GO:0004130">
    <property type="term" value="F:cytochrome-c peroxidase activity"/>
    <property type="evidence" value="ECO:0007669"/>
    <property type="project" value="TreeGrafter"/>
</dbReference>
<comment type="subcellular location">
    <subcellularLocation>
        <location evidence="1">Cell envelope</location>
    </subcellularLocation>
</comment>
<keyword evidence="3 7" id="KW-0479">Metal-binding</keyword>
<feature type="signal peptide" evidence="8">
    <location>
        <begin position="1"/>
        <end position="20"/>
    </location>
</feature>
<dbReference type="InterPro" id="IPR051395">
    <property type="entry name" value="Cytochrome_c_Peroxidase/MauG"/>
</dbReference>
<dbReference type="PROSITE" id="PS51257">
    <property type="entry name" value="PROKAR_LIPOPROTEIN"/>
    <property type="match status" value="1"/>
</dbReference>
<sequence>MKNLLLFLLFILSIISISCTDDQTSYVSIPSEKIAIGKSIFFDSDLSNPIGQACASCHSPEKAFSDPNNNSITVGANGTSFGSRNAPSLSYNVFSPKRYYNTVDETFIGGIFLDGRSESLQEQFIHPMLNPLEMNNSSASEVASKIRNASYYSTLTGVYGQPNSDEILLSYVADALSKFQKSSEVNSFTSKFDYVSRGLLQYTDDEKNGLTIFKEKGKCAQCHILDGDENTGKVLFTDFSYDNIGVPRNATNPFYSQPTSVNPLGTNFVDLGIGAITKQPQHNGKFKVPTLRNIAITSPYFHNGSFKTLKEVIHFYNVRDLKTGEFAGPELNQNVNNDELGDLKLTPKEELQLEKFLETLTDHYRK</sequence>
<keyword evidence="6 7" id="KW-0408">Iron</keyword>
<dbReference type="EMBL" id="WAEM01000004">
    <property type="protein sequence ID" value="KAB1155686.1"/>
    <property type="molecule type" value="Genomic_DNA"/>
</dbReference>
<dbReference type="GO" id="GO:0030313">
    <property type="term" value="C:cell envelope"/>
    <property type="evidence" value="ECO:0007669"/>
    <property type="project" value="UniProtKB-SubCell"/>
</dbReference>
<evidence type="ECO:0000256" key="6">
    <source>
        <dbReference type="ARBA" id="ARBA00023004"/>
    </source>
</evidence>
<dbReference type="PROSITE" id="PS51007">
    <property type="entry name" value="CYTC"/>
    <property type="match status" value="2"/>
</dbReference>
<comment type="caution">
    <text evidence="10">The sequence shown here is derived from an EMBL/GenBank/DDBJ whole genome shotgun (WGS) entry which is preliminary data.</text>
</comment>
<dbReference type="AlphaFoldDB" id="A0A7J5ADN1"/>
<dbReference type="PANTHER" id="PTHR30600">
    <property type="entry name" value="CYTOCHROME C PEROXIDASE-RELATED"/>
    <property type="match status" value="1"/>
</dbReference>
<keyword evidence="11" id="KW-1185">Reference proteome</keyword>
<name>A0A7J5ADN1_9FLAO</name>
<dbReference type="GO" id="GO:0020037">
    <property type="term" value="F:heme binding"/>
    <property type="evidence" value="ECO:0007669"/>
    <property type="project" value="InterPro"/>
</dbReference>
<keyword evidence="4 8" id="KW-0732">Signal</keyword>
<evidence type="ECO:0000256" key="1">
    <source>
        <dbReference type="ARBA" id="ARBA00004196"/>
    </source>
</evidence>
<accession>A0A7J5ADN1</accession>
<evidence type="ECO:0000256" key="8">
    <source>
        <dbReference type="SAM" id="SignalP"/>
    </source>
</evidence>
<dbReference type="OrthoDB" id="9805202at2"/>
<feature type="chain" id="PRO_5029486360" evidence="8">
    <location>
        <begin position="21"/>
        <end position="366"/>
    </location>
</feature>
<evidence type="ECO:0000256" key="4">
    <source>
        <dbReference type="ARBA" id="ARBA00022729"/>
    </source>
</evidence>
<evidence type="ECO:0000256" key="2">
    <source>
        <dbReference type="ARBA" id="ARBA00022617"/>
    </source>
</evidence>
<evidence type="ECO:0000256" key="5">
    <source>
        <dbReference type="ARBA" id="ARBA00023002"/>
    </source>
</evidence>
<evidence type="ECO:0000256" key="7">
    <source>
        <dbReference type="PROSITE-ProRule" id="PRU00433"/>
    </source>
</evidence>
<proteinExistence type="predicted"/>
<gene>
    <name evidence="10" type="ORF">F6464_09175</name>
</gene>
<dbReference type="GO" id="GO:0009055">
    <property type="term" value="F:electron transfer activity"/>
    <property type="evidence" value="ECO:0007669"/>
    <property type="project" value="InterPro"/>
</dbReference>
<evidence type="ECO:0000256" key="3">
    <source>
        <dbReference type="ARBA" id="ARBA00022723"/>
    </source>
</evidence>
<dbReference type="InterPro" id="IPR004852">
    <property type="entry name" value="Di-haem_cyt_c_peroxidsae"/>
</dbReference>
<evidence type="ECO:0000259" key="9">
    <source>
        <dbReference type="PROSITE" id="PS51007"/>
    </source>
</evidence>
<dbReference type="SUPFAM" id="SSF46626">
    <property type="entry name" value="Cytochrome c"/>
    <property type="match status" value="2"/>
</dbReference>
<organism evidence="10 11">
    <name type="scientific">Flavobacterium luteum</name>
    <dbReference type="NCBI Taxonomy" id="2026654"/>
    <lineage>
        <taxon>Bacteria</taxon>
        <taxon>Pseudomonadati</taxon>
        <taxon>Bacteroidota</taxon>
        <taxon>Flavobacteriia</taxon>
        <taxon>Flavobacteriales</taxon>
        <taxon>Flavobacteriaceae</taxon>
        <taxon>Flavobacterium</taxon>
    </lineage>
</organism>
<dbReference type="Gene3D" id="1.10.760.10">
    <property type="entry name" value="Cytochrome c-like domain"/>
    <property type="match status" value="2"/>
</dbReference>
<protein>
    <submittedName>
        <fullName evidence="10">Cytochrome B6</fullName>
    </submittedName>
</protein>
<dbReference type="RefSeq" id="WP_151107515.1">
    <property type="nucleotide sequence ID" value="NZ_WAEM01000004.1"/>
</dbReference>
<dbReference type="InterPro" id="IPR036909">
    <property type="entry name" value="Cyt_c-like_dom_sf"/>
</dbReference>